<comment type="caution">
    <text evidence="1">The sequence shown here is derived from an EMBL/GenBank/DDBJ whole genome shotgun (WGS) entry which is preliminary data.</text>
</comment>
<reference evidence="1" key="1">
    <citation type="submission" date="2020-10" db="EMBL/GenBank/DDBJ databases">
        <authorList>
            <person name="Han B."/>
            <person name="Lu T."/>
            <person name="Zhao Q."/>
            <person name="Huang X."/>
            <person name="Zhao Y."/>
        </authorList>
    </citation>
    <scope>NUCLEOTIDE SEQUENCE</scope>
</reference>
<dbReference type="Proteomes" id="UP000604825">
    <property type="component" value="Unassembled WGS sequence"/>
</dbReference>
<dbReference type="Gene3D" id="2.60.210.10">
    <property type="entry name" value="Apoptosis, Tumor Necrosis Factor Receptor Associated Protein 2, Chain A"/>
    <property type="match status" value="1"/>
</dbReference>
<evidence type="ECO:0000313" key="1">
    <source>
        <dbReference type="EMBL" id="CAD6221375.1"/>
    </source>
</evidence>
<evidence type="ECO:0000313" key="2">
    <source>
        <dbReference type="Proteomes" id="UP000604825"/>
    </source>
</evidence>
<organism evidence="1 2">
    <name type="scientific">Miscanthus lutarioriparius</name>
    <dbReference type="NCBI Taxonomy" id="422564"/>
    <lineage>
        <taxon>Eukaryota</taxon>
        <taxon>Viridiplantae</taxon>
        <taxon>Streptophyta</taxon>
        <taxon>Embryophyta</taxon>
        <taxon>Tracheophyta</taxon>
        <taxon>Spermatophyta</taxon>
        <taxon>Magnoliopsida</taxon>
        <taxon>Liliopsida</taxon>
        <taxon>Poales</taxon>
        <taxon>Poaceae</taxon>
        <taxon>PACMAD clade</taxon>
        <taxon>Panicoideae</taxon>
        <taxon>Andropogonodae</taxon>
        <taxon>Andropogoneae</taxon>
        <taxon>Saccharinae</taxon>
        <taxon>Miscanthus</taxon>
    </lineage>
</organism>
<dbReference type="InterPro" id="IPR002083">
    <property type="entry name" value="MATH/TRAF_dom"/>
</dbReference>
<protein>
    <submittedName>
        <fullName evidence="1">Uncharacterized protein</fullName>
    </submittedName>
</protein>
<keyword evidence="2" id="KW-1185">Reference proteome</keyword>
<dbReference type="SUPFAM" id="SSF49599">
    <property type="entry name" value="TRAF domain-like"/>
    <property type="match status" value="1"/>
</dbReference>
<dbReference type="EMBL" id="CAJGYO010000003">
    <property type="protein sequence ID" value="CAD6221375.1"/>
    <property type="molecule type" value="Genomic_DNA"/>
</dbReference>
<dbReference type="OrthoDB" id="597308at2759"/>
<sequence length="136" mass="15942">MREEEEEECQRLSGGVHAKYQLALVYPRSRLLSWPSYDSDSRVHTFRHSWGFSQFISVKWLELLGSLKDDCIAVRCDITVVEKSVVKDEFVKAADMARLGMLYKCKDDLCKRHHRRPAETGKKLRKAFVSFFRSIR</sequence>
<proteinExistence type="predicted"/>
<accession>A0A811NBK5</accession>
<name>A0A811NBK5_9POAL</name>
<gene>
    <name evidence="1" type="ORF">NCGR_LOCUS14657</name>
</gene>
<dbReference type="CDD" id="cd00121">
    <property type="entry name" value="MATH"/>
    <property type="match status" value="1"/>
</dbReference>
<dbReference type="AlphaFoldDB" id="A0A811NBK5"/>
<dbReference type="InterPro" id="IPR008974">
    <property type="entry name" value="TRAF-like"/>
</dbReference>